<keyword evidence="1" id="KW-0472">Membrane</keyword>
<accession>A0A644ZD39</accession>
<dbReference type="EMBL" id="VSSQ01008342">
    <property type="protein sequence ID" value="MPM38607.1"/>
    <property type="molecule type" value="Genomic_DNA"/>
</dbReference>
<feature type="transmembrane region" description="Helical" evidence="1">
    <location>
        <begin position="20"/>
        <end position="47"/>
    </location>
</feature>
<evidence type="ECO:0000256" key="1">
    <source>
        <dbReference type="SAM" id="Phobius"/>
    </source>
</evidence>
<gene>
    <name evidence="2" type="ORF">SDC9_85236</name>
</gene>
<keyword evidence="1" id="KW-1133">Transmembrane helix</keyword>
<reference evidence="2" key="1">
    <citation type="submission" date="2019-08" db="EMBL/GenBank/DDBJ databases">
        <authorList>
            <person name="Kucharzyk K."/>
            <person name="Murdoch R.W."/>
            <person name="Higgins S."/>
            <person name="Loffler F."/>
        </authorList>
    </citation>
    <scope>NUCLEOTIDE SEQUENCE</scope>
</reference>
<dbReference type="AlphaFoldDB" id="A0A644ZD39"/>
<proteinExistence type="predicted"/>
<organism evidence="2">
    <name type="scientific">bioreactor metagenome</name>
    <dbReference type="NCBI Taxonomy" id="1076179"/>
    <lineage>
        <taxon>unclassified sequences</taxon>
        <taxon>metagenomes</taxon>
        <taxon>ecological metagenomes</taxon>
    </lineage>
</organism>
<comment type="caution">
    <text evidence="2">The sequence shown here is derived from an EMBL/GenBank/DDBJ whole genome shotgun (WGS) entry which is preliminary data.</text>
</comment>
<keyword evidence="1" id="KW-0812">Transmembrane</keyword>
<protein>
    <submittedName>
        <fullName evidence="2">Uncharacterized protein</fullName>
    </submittedName>
</protein>
<evidence type="ECO:0000313" key="2">
    <source>
        <dbReference type="EMBL" id="MPM38607.1"/>
    </source>
</evidence>
<name>A0A644ZD39_9ZZZZ</name>
<sequence length="123" mass="14580">MKSEIMAFISHYSFVEVSEYLSLAFFVGTFLRFVVVYKISFICEIIAAQYHVLRRNSDSAAVDRFQQVVGGKHEEPRLCLRLRRKRNVNRHLVSVKVRVKRSTYERMKLYGSSFDKHWLKCLN</sequence>